<reference evidence="7 8" key="1">
    <citation type="submission" date="2023-05" db="EMBL/GenBank/DDBJ databases">
        <title>Pseudodonghicola sp. nov.</title>
        <authorList>
            <person name="Huang J."/>
        </authorList>
    </citation>
    <scope>NUCLEOTIDE SEQUENCE [LARGE SCALE GENOMIC DNA]</scope>
    <source>
        <strain evidence="7 8">IC7</strain>
    </source>
</reference>
<evidence type="ECO:0000256" key="2">
    <source>
        <dbReference type="ARBA" id="ARBA00022475"/>
    </source>
</evidence>
<dbReference type="InterPro" id="IPR001851">
    <property type="entry name" value="ABC_transp_permease"/>
</dbReference>
<dbReference type="Pfam" id="PF02653">
    <property type="entry name" value="BPD_transp_2"/>
    <property type="match status" value="1"/>
</dbReference>
<feature type="transmembrane region" description="Helical" evidence="6">
    <location>
        <begin position="324"/>
        <end position="343"/>
    </location>
</feature>
<dbReference type="CDD" id="cd06580">
    <property type="entry name" value="TM_PBP1_transp_TpRbsC_like"/>
    <property type="match status" value="1"/>
</dbReference>
<dbReference type="PANTHER" id="PTHR47089:SF1">
    <property type="entry name" value="GUANOSINE ABC TRANSPORTER PERMEASE PROTEIN NUPP"/>
    <property type="match status" value="1"/>
</dbReference>
<feature type="transmembrane region" description="Helical" evidence="6">
    <location>
        <begin position="248"/>
        <end position="266"/>
    </location>
</feature>
<dbReference type="PANTHER" id="PTHR47089">
    <property type="entry name" value="ABC TRANSPORTER, PERMEASE PROTEIN"/>
    <property type="match status" value="1"/>
</dbReference>
<comment type="caution">
    <text evidence="7">The sequence shown here is derived from an EMBL/GenBank/DDBJ whole genome shotgun (WGS) entry which is preliminary data.</text>
</comment>
<evidence type="ECO:0000256" key="1">
    <source>
        <dbReference type="ARBA" id="ARBA00004651"/>
    </source>
</evidence>
<feature type="transmembrane region" description="Helical" evidence="6">
    <location>
        <begin position="201"/>
        <end position="219"/>
    </location>
</feature>
<evidence type="ECO:0000256" key="3">
    <source>
        <dbReference type="ARBA" id="ARBA00022692"/>
    </source>
</evidence>
<organism evidence="7 8">
    <name type="scientific">Pseudodonghicola flavimaris</name>
    <dbReference type="NCBI Taxonomy" id="3050036"/>
    <lineage>
        <taxon>Bacteria</taxon>
        <taxon>Pseudomonadati</taxon>
        <taxon>Pseudomonadota</taxon>
        <taxon>Alphaproteobacteria</taxon>
        <taxon>Rhodobacterales</taxon>
        <taxon>Paracoccaceae</taxon>
        <taxon>Pseudodonghicola</taxon>
    </lineage>
</organism>
<evidence type="ECO:0000256" key="6">
    <source>
        <dbReference type="SAM" id="Phobius"/>
    </source>
</evidence>
<dbReference type="EMBL" id="JASNJD010000004">
    <property type="protein sequence ID" value="MDK3017394.1"/>
    <property type="molecule type" value="Genomic_DNA"/>
</dbReference>
<evidence type="ECO:0000256" key="5">
    <source>
        <dbReference type="ARBA" id="ARBA00023136"/>
    </source>
</evidence>
<feature type="transmembrane region" description="Helical" evidence="6">
    <location>
        <begin position="119"/>
        <end position="140"/>
    </location>
</feature>
<keyword evidence="4 6" id="KW-1133">Transmembrane helix</keyword>
<feature type="transmembrane region" description="Helical" evidence="6">
    <location>
        <begin position="65"/>
        <end position="83"/>
    </location>
</feature>
<name>A0ABT7EYG8_9RHOB</name>
<proteinExistence type="predicted"/>
<dbReference type="Proteomes" id="UP001243757">
    <property type="component" value="Unassembled WGS sequence"/>
</dbReference>
<keyword evidence="2" id="KW-1003">Cell membrane</keyword>
<keyword evidence="5 6" id="KW-0472">Membrane</keyword>
<gene>
    <name evidence="7" type="ORF">QO033_06880</name>
</gene>
<feature type="transmembrane region" description="Helical" evidence="6">
    <location>
        <begin position="149"/>
        <end position="171"/>
    </location>
</feature>
<feature type="transmembrane region" description="Helical" evidence="6">
    <location>
        <begin position="12"/>
        <end position="37"/>
    </location>
</feature>
<accession>A0ABT7EYG8</accession>
<sequence>MIRLEKRPQPSRAWSMATPVLAVIATMVFGGLLFAALGKNPFQSIETIFWEPLFGEFSFYYRPQLLVKGAPLVLIAIGLSLGFRAGIWNIGAEGQYIMGAIAGAGVGLAFYPLDAWYVFPLMVIAGALGGWAWAMLPALLKVKFGTNEILVSLMLVYVAEQLLASMSLGLLKNPEGFGFPGSRNLNDYAAGNSWIAQDIGLHWGVAAALIAVIFAYVLLNRHMAGFQIRLSGEAPRAARFAGVNPTRLILLCLGLAGALAGMAGLFEVSGPAGQVSIDFNVGYGFTAIIVAFLGRLHPVGILLAAALMALTYIGGEIAQGNLGLPAAAIQVFQGMLLFFLLALDLLTNYRLRRTVTEGN</sequence>
<dbReference type="RefSeq" id="WP_284480212.1">
    <property type="nucleotide sequence ID" value="NZ_JASNJD010000004.1"/>
</dbReference>
<evidence type="ECO:0000256" key="4">
    <source>
        <dbReference type="ARBA" id="ARBA00022989"/>
    </source>
</evidence>
<comment type="subcellular location">
    <subcellularLocation>
        <location evidence="1">Cell membrane</location>
        <topology evidence="1">Multi-pass membrane protein</topology>
    </subcellularLocation>
</comment>
<protein>
    <submittedName>
        <fullName evidence="7">ABC transporter permease</fullName>
    </submittedName>
</protein>
<keyword evidence="3 6" id="KW-0812">Transmembrane</keyword>
<evidence type="ECO:0000313" key="7">
    <source>
        <dbReference type="EMBL" id="MDK3017394.1"/>
    </source>
</evidence>
<feature type="transmembrane region" description="Helical" evidence="6">
    <location>
        <begin position="95"/>
        <end position="113"/>
    </location>
</feature>
<evidence type="ECO:0000313" key="8">
    <source>
        <dbReference type="Proteomes" id="UP001243757"/>
    </source>
</evidence>
<keyword evidence="8" id="KW-1185">Reference proteome</keyword>